<dbReference type="VEuPathDB" id="VectorBase:ACUA010894"/>
<dbReference type="EMBL" id="AXCM01015394">
    <property type="status" value="NOT_ANNOTATED_CDS"/>
    <property type="molecule type" value="Genomic_DNA"/>
</dbReference>
<accession>A0A182M6T3</accession>
<feature type="transmembrane region" description="Helical" evidence="1">
    <location>
        <begin position="56"/>
        <end position="77"/>
    </location>
</feature>
<keyword evidence="1" id="KW-0472">Membrane</keyword>
<organism evidence="2 3">
    <name type="scientific">Anopheles culicifacies</name>
    <dbReference type="NCBI Taxonomy" id="139723"/>
    <lineage>
        <taxon>Eukaryota</taxon>
        <taxon>Metazoa</taxon>
        <taxon>Ecdysozoa</taxon>
        <taxon>Arthropoda</taxon>
        <taxon>Hexapoda</taxon>
        <taxon>Insecta</taxon>
        <taxon>Pterygota</taxon>
        <taxon>Neoptera</taxon>
        <taxon>Endopterygota</taxon>
        <taxon>Diptera</taxon>
        <taxon>Nematocera</taxon>
        <taxon>Culicoidea</taxon>
        <taxon>Culicidae</taxon>
        <taxon>Anophelinae</taxon>
        <taxon>Anopheles</taxon>
        <taxon>culicifacies species complex</taxon>
    </lineage>
</organism>
<keyword evidence="1" id="KW-1133">Transmembrane helix</keyword>
<evidence type="ECO:0000313" key="3">
    <source>
        <dbReference type="Proteomes" id="UP000075883"/>
    </source>
</evidence>
<protein>
    <submittedName>
        <fullName evidence="2">Uncharacterized protein</fullName>
    </submittedName>
</protein>
<dbReference type="EnsemblMetazoa" id="ACUA010894-RA">
    <property type="protein sequence ID" value="ACUA010894-PA"/>
    <property type="gene ID" value="ACUA010894"/>
</dbReference>
<dbReference type="AlphaFoldDB" id="A0A182M6T3"/>
<sequence>MAGKIDDPICCSADVGTLSEQCEQVGLHRTSDNARLHIHLLLVDVLQARTGRVRMVLLMMMVMMLLLLLLLLLMMMITSTSTTTAATTTTTTTATTAAAATARTASTAVVGFDVFG</sequence>
<evidence type="ECO:0000256" key="1">
    <source>
        <dbReference type="SAM" id="Phobius"/>
    </source>
</evidence>
<dbReference type="Proteomes" id="UP000075883">
    <property type="component" value="Unassembled WGS sequence"/>
</dbReference>
<reference evidence="3" key="1">
    <citation type="submission" date="2013-09" db="EMBL/GenBank/DDBJ databases">
        <title>The Genome Sequence of Anopheles culicifacies species A.</title>
        <authorList>
            <consortium name="The Broad Institute Genomics Platform"/>
            <person name="Neafsey D.E."/>
            <person name="Besansky N."/>
            <person name="Howell P."/>
            <person name="Walton C."/>
            <person name="Young S.K."/>
            <person name="Zeng Q."/>
            <person name="Gargeya S."/>
            <person name="Fitzgerald M."/>
            <person name="Haas B."/>
            <person name="Abouelleil A."/>
            <person name="Allen A.W."/>
            <person name="Alvarado L."/>
            <person name="Arachchi H.M."/>
            <person name="Berlin A.M."/>
            <person name="Chapman S.B."/>
            <person name="Gainer-Dewar J."/>
            <person name="Goldberg J."/>
            <person name="Griggs A."/>
            <person name="Gujja S."/>
            <person name="Hansen M."/>
            <person name="Howarth C."/>
            <person name="Imamovic A."/>
            <person name="Ireland A."/>
            <person name="Larimer J."/>
            <person name="McCowan C."/>
            <person name="Murphy C."/>
            <person name="Pearson M."/>
            <person name="Poon T.W."/>
            <person name="Priest M."/>
            <person name="Roberts A."/>
            <person name="Saif S."/>
            <person name="Shea T."/>
            <person name="Sisk P."/>
            <person name="Sykes S."/>
            <person name="Wortman J."/>
            <person name="Nusbaum C."/>
            <person name="Birren B."/>
        </authorList>
    </citation>
    <scope>NUCLEOTIDE SEQUENCE [LARGE SCALE GENOMIC DNA]</scope>
    <source>
        <strain evidence="3">A-37</strain>
    </source>
</reference>
<reference evidence="2" key="2">
    <citation type="submission" date="2020-05" db="UniProtKB">
        <authorList>
            <consortium name="EnsemblMetazoa"/>
        </authorList>
    </citation>
    <scope>IDENTIFICATION</scope>
    <source>
        <strain evidence="2">A-37</strain>
    </source>
</reference>
<keyword evidence="3" id="KW-1185">Reference proteome</keyword>
<evidence type="ECO:0000313" key="2">
    <source>
        <dbReference type="EnsemblMetazoa" id="ACUA010894-PA"/>
    </source>
</evidence>
<name>A0A182M6T3_9DIPT</name>
<proteinExistence type="predicted"/>
<keyword evidence="1" id="KW-0812">Transmembrane</keyword>